<dbReference type="AlphaFoldDB" id="A0A0J6SM74"/>
<comment type="caution">
    <text evidence="3">The sequence shown here is derived from an EMBL/GenBank/DDBJ whole genome shotgun (WGS) entry which is preliminary data.</text>
</comment>
<feature type="signal peptide" evidence="2">
    <location>
        <begin position="1"/>
        <end position="19"/>
    </location>
</feature>
<organism evidence="3 4">
    <name type="scientific">Methylobacterium variabile</name>
    <dbReference type="NCBI Taxonomy" id="298794"/>
    <lineage>
        <taxon>Bacteria</taxon>
        <taxon>Pseudomonadati</taxon>
        <taxon>Pseudomonadota</taxon>
        <taxon>Alphaproteobacteria</taxon>
        <taxon>Hyphomicrobiales</taxon>
        <taxon>Methylobacteriaceae</taxon>
        <taxon>Methylobacterium</taxon>
    </lineage>
</organism>
<evidence type="ECO:0000256" key="2">
    <source>
        <dbReference type="SAM" id="SignalP"/>
    </source>
</evidence>
<accession>A0A0J6SM74</accession>
<keyword evidence="4" id="KW-1185">Reference proteome</keyword>
<dbReference type="EMBL" id="LABY01000130">
    <property type="protein sequence ID" value="KMO34769.1"/>
    <property type="molecule type" value="Genomic_DNA"/>
</dbReference>
<evidence type="ECO:0000313" key="3">
    <source>
        <dbReference type="EMBL" id="KMO34769.1"/>
    </source>
</evidence>
<gene>
    <name evidence="3" type="ORF">VQ02_18585</name>
</gene>
<evidence type="ECO:0000256" key="1">
    <source>
        <dbReference type="SAM" id="Phobius"/>
    </source>
</evidence>
<feature type="chain" id="PRO_5005281890" evidence="2">
    <location>
        <begin position="20"/>
        <end position="167"/>
    </location>
</feature>
<keyword evidence="1" id="KW-0472">Membrane</keyword>
<protein>
    <submittedName>
        <fullName evidence="3">Uncharacterized protein</fullName>
    </submittedName>
</protein>
<name>A0A0J6SM74_9HYPH</name>
<feature type="transmembrane region" description="Helical" evidence="1">
    <location>
        <begin position="35"/>
        <end position="61"/>
    </location>
</feature>
<dbReference type="Proteomes" id="UP000035955">
    <property type="component" value="Unassembled WGS sequence"/>
</dbReference>
<keyword evidence="1" id="KW-0812">Transmembrane</keyword>
<reference evidence="3 4" key="1">
    <citation type="submission" date="2015-03" db="EMBL/GenBank/DDBJ databases">
        <title>Genome sequencing of Methylobacterium variabile DSM 16961.</title>
        <authorList>
            <person name="Chaudhry V."/>
            <person name="Patil P.B."/>
        </authorList>
    </citation>
    <scope>NUCLEOTIDE SEQUENCE [LARGE SCALE GENOMIC DNA]</scope>
    <source>
        <strain evidence="3 4">DSM 16961</strain>
    </source>
</reference>
<evidence type="ECO:0000313" key="4">
    <source>
        <dbReference type="Proteomes" id="UP000035955"/>
    </source>
</evidence>
<dbReference type="PATRIC" id="fig|298794.3.peg.994"/>
<sequence length="167" mass="17785">MPLAFAALVGLLWVGSAVAAEVATVGDTAVILPWGQWVTAIAQTATEILIPVIVAAVGIAARHLPWYVRMWFTTQRIDRMVRLAADYALNAVEGATAGKAASIDVGYPLLKAGLERAIGSSPQWLIDAAGGTKGITERLFRAFHFDETVTDANTLTPFLERLPAAVK</sequence>
<keyword evidence="2" id="KW-0732">Signal</keyword>
<keyword evidence="1" id="KW-1133">Transmembrane helix</keyword>
<proteinExistence type="predicted"/>